<proteinExistence type="predicted"/>
<dbReference type="Proteomes" id="UP000821845">
    <property type="component" value="Chromosome 10"/>
</dbReference>
<evidence type="ECO:0000313" key="2">
    <source>
        <dbReference type="Proteomes" id="UP000821845"/>
    </source>
</evidence>
<keyword evidence="2" id="KW-1185">Reference proteome</keyword>
<sequence length="204" mass="22923">MSRDELKELAAAICQSAIRKVNYAPPAAEFCLAIIERYERVEREVGEAFLENLLLLCRELFNSRDKVLRHQPTIRSRRWVAYVTFLAELLRGLSDAQVRMMEKSCRGAVSTAKAKSMLVLSTLLCVSCHAILPPTPVYNPTEMDCLRTALTTAGAALEREAPERLAALMRVVETVLEIPDLPIRSRRVLQDVMALKASNWQPSP</sequence>
<protein>
    <submittedName>
        <fullName evidence="1">Uncharacterized protein</fullName>
    </submittedName>
</protein>
<name>A0ACB7T8B4_HYAAI</name>
<comment type="caution">
    <text evidence="1">The sequence shown here is derived from an EMBL/GenBank/DDBJ whole genome shotgun (WGS) entry which is preliminary data.</text>
</comment>
<reference evidence="1" key="1">
    <citation type="submission" date="2020-05" db="EMBL/GenBank/DDBJ databases">
        <title>Large-scale comparative analyses of tick genomes elucidate their genetic diversity and vector capacities.</title>
        <authorList>
            <person name="Jia N."/>
            <person name="Wang J."/>
            <person name="Shi W."/>
            <person name="Du L."/>
            <person name="Sun Y."/>
            <person name="Zhan W."/>
            <person name="Jiang J."/>
            <person name="Wang Q."/>
            <person name="Zhang B."/>
            <person name="Ji P."/>
            <person name="Sakyi L.B."/>
            <person name="Cui X."/>
            <person name="Yuan T."/>
            <person name="Jiang B."/>
            <person name="Yang W."/>
            <person name="Lam T.T.-Y."/>
            <person name="Chang Q."/>
            <person name="Ding S."/>
            <person name="Wang X."/>
            <person name="Zhu J."/>
            <person name="Ruan X."/>
            <person name="Zhao L."/>
            <person name="Wei J."/>
            <person name="Que T."/>
            <person name="Du C."/>
            <person name="Cheng J."/>
            <person name="Dai P."/>
            <person name="Han X."/>
            <person name="Huang E."/>
            <person name="Gao Y."/>
            <person name="Liu J."/>
            <person name="Shao H."/>
            <person name="Ye R."/>
            <person name="Li L."/>
            <person name="Wei W."/>
            <person name="Wang X."/>
            <person name="Wang C."/>
            <person name="Yang T."/>
            <person name="Huo Q."/>
            <person name="Li W."/>
            <person name="Guo W."/>
            <person name="Chen H."/>
            <person name="Zhou L."/>
            <person name="Ni X."/>
            <person name="Tian J."/>
            <person name="Zhou Y."/>
            <person name="Sheng Y."/>
            <person name="Liu T."/>
            <person name="Pan Y."/>
            <person name="Xia L."/>
            <person name="Li J."/>
            <person name="Zhao F."/>
            <person name="Cao W."/>
        </authorList>
    </citation>
    <scope>NUCLEOTIDE SEQUENCE</scope>
    <source>
        <strain evidence="1">Hyas-2018</strain>
    </source>
</reference>
<evidence type="ECO:0000313" key="1">
    <source>
        <dbReference type="EMBL" id="KAH6943080.1"/>
    </source>
</evidence>
<gene>
    <name evidence="1" type="ORF">HPB50_015534</name>
</gene>
<dbReference type="EMBL" id="CM023490">
    <property type="protein sequence ID" value="KAH6943080.1"/>
    <property type="molecule type" value="Genomic_DNA"/>
</dbReference>
<organism evidence="1 2">
    <name type="scientific">Hyalomma asiaticum</name>
    <name type="common">Tick</name>
    <dbReference type="NCBI Taxonomy" id="266040"/>
    <lineage>
        <taxon>Eukaryota</taxon>
        <taxon>Metazoa</taxon>
        <taxon>Ecdysozoa</taxon>
        <taxon>Arthropoda</taxon>
        <taxon>Chelicerata</taxon>
        <taxon>Arachnida</taxon>
        <taxon>Acari</taxon>
        <taxon>Parasitiformes</taxon>
        <taxon>Ixodida</taxon>
        <taxon>Ixodoidea</taxon>
        <taxon>Ixodidae</taxon>
        <taxon>Hyalomminae</taxon>
        <taxon>Hyalomma</taxon>
    </lineage>
</organism>
<accession>A0ACB7T8B4</accession>